<feature type="chain" id="PRO_5015177578" evidence="8">
    <location>
        <begin position="25"/>
        <end position="777"/>
    </location>
</feature>
<evidence type="ECO:0000256" key="1">
    <source>
        <dbReference type="ARBA" id="ARBA00004613"/>
    </source>
</evidence>
<dbReference type="SUPFAM" id="SSF53850">
    <property type="entry name" value="Periplasmic binding protein-like II"/>
    <property type="match status" value="2"/>
</dbReference>
<feature type="disulfide bond" evidence="7">
    <location>
        <begin position="28"/>
        <end position="61"/>
    </location>
</feature>
<feature type="disulfide bond" evidence="7">
    <location>
        <begin position="371"/>
        <end position="409"/>
    </location>
</feature>
<feature type="binding site" evidence="5">
    <location>
        <position position="485"/>
    </location>
    <ligand>
        <name>hydrogencarbonate</name>
        <dbReference type="ChEBI" id="CHEBI:17544"/>
        <label>1</label>
    </ligand>
</feature>
<feature type="disulfide bond" evidence="7">
    <location>
        <begin position="264"/>
        <end position="276"/>
    </location>
</feature>
<keyword evidence="8" id="KW-0732">Signal</keyword>
<accession>A0A2P2HVQ9</accession>
<feature type="disulfide bond" evidence="7">
    <location>
        <begin position="518"/>
        <end position="541"/>
    </location>
</feature>
<keyword evidence="3" id="KW-0677">Repeat</keyword>
<evidence type="ECO:0000256" key="3">
    <source>
        <dbReference type="ARBA" id="ARBA00022737"/>
    </source>
</evidence>
<comment type="subcellular location">
    <subcellularLocation>
        <location evidence="1">Secreted</location>
    </subcellularLocation>
</comment>
<feature type="disulfide bond" evidence="7">
    <location>
        <begin position="504"/>
        <end position="725"/>
    </location>
</feature>
<protein>
    <submittedName>
        <fullName evidence="10">Transferrin</fullName>
    </submittedName>
</protein>
<evidence type="ECO:0000313" key="10">
    <source>
        <dbReference type="EMBL" id="LAB65878.1"/>
    </source>
</evidence>
<evidence type="ECO:0000256" key="4">
    <source>
        <dbReference type="ARBA" id="ARBA00023157"/>
    </source>
</evidence>
<feature type="disulfide bond" evidence="7">
    <location>
        <begin position="181"/>
        <end position="207"/>
    </location>
</feature>
<dbReference type="PROSITE" id="PS00206">
    <property type="entry name" value="TRANSFERRIN_LIKE_2"/>
    <property type="match status" value="1"/>
</dbReference>
<feature type="disulfide bond" evidence="7">
    <location>
        <begin position="476"/>
        <end position="580"/>
    </location>
</feature>
<dbReference type="FunFam" id="3.40.190.10:FF:000095">
    <property type="entry name" value="Lactotransferrin"/>
    <property type="match status" value="1"/>
</dbReference>
<keyword evidence="6" id="KW-0408">Iron</keyword>
<dbReference type="PIRSF" id="PIRSF002549">
    <property type="entry name" value="Transferrin"/>
    <property type="match status" value="1"/>
</dbReference>
<reference evidence="10" key="1">
    <citation type="journal article" date="2018" name="Biosci. Biotechnol. Biochem.">
        <title>Polysaccharide hydrolase of the hadal zone amphipods Hirondellea gigas.</title>
        <authorList>
            <person name="Kobayashi H."/>
            <person name="Nagahama T."/>
            <person name="Arai W."/>
            <person name="Sasagawa Y."/>
            <person name="Umeda M."/>
            <person name="Hayashi T."/>
            <person name="Nikaido I."/>
            <person name="Watanabe H."/>
            <person name="Oguri K."/>
            <person name="Kitazato H."/>
            <person name="Fujioka K."/>
            <person name="Kido Y."/>
            <person name="Takami H."/>
        </authorList>
    </citation>
    <scope>NUCLEOTIDE SEQUENCE</scope>
    <source>
        <tissue evidence="10">Whole body</tissue>
    </source>
</reference>
<feature type="disulfide bond" evidence="7">
    <location>
        <begin position="538"/>
        <end position="563"/>
    </location>
</feature>
<dbReference type="EMBL" id="IACF01000065">
    <property type="protein sequence ID" value="LAB65878.1"/>
    <property type="molecule type" value="mRNA"/>
</dbReference>
<feature type="disulfide bond" evidence="7">
    <location>
        <begin position="381"/>
        <end position="399"/>
    </location>
</feature>
<feature type="binding site" evidence="5">
    <location>
        <position position="478"/>
    </location>
    <ligand>
        <name>hydrogencarbonate</name>
        <dbReference type="ChEBI" id="CHEBI:17544"/>
        <label>1</label>
    </ligand>
</feature>
<evidence type="ECO:0000256" key="6">
    <source>
        <dbReference type="PIRSR" id="PIRSR002549-3"/>
    </source>
</evidence>
<evidence type="ECO:0000256" key="8">
    <source>
        <dbReference type="SAM" id="SignalP"/>
    </source>
</evidence>
<feature type="binding site" evidence="6">
    <location>
        <position position="574"/>
    </location>
    <ligand>
        <name>Fe(3+)</name>
        <dbReference type="ChEBI" id="CHEBI:29034"/>
        <label>2</label>
    </ligand>
</feature>
<dbReference type="GO" id="GO:0005769">
    <property type="term" value="C:early endosome"/>
    <property type="evidence" value="ECO:0007669"/>
    <property type="project" value="TreeGrafter"/>
</dbReference>
<dbReference type="InterPro" id="IPR018195">
    <property type="entry name" value="Transferrin_Fe_BS"/>
</dbReference>
<keyword evidence="4 7" id="KW-1015">Disulfide bond</keyword>
<feature type="binding site" evidence="5">
    <location>
        <position position="484"/>
    </location>
    <ligand>
        <name>hydrogencarbonate</name>
        <dbReference type="ChEBI" id="CHEBI:17544"/>
        <label>2</label>
    </ligand>
</feature>
<proteinExistence type="evidence at transcript level"/>
<dbReference type="PROSITE" id="PS51408">
    <property type="entry name" value="TRANSFERRIN_LIKE_4"/>
    <property type="match status" value="2"/>
</dbReference>
<dbReference type="GO" id="GO:0005886">
    <property type="term" value="C:plasma membrane"/>
    <property type="evidence" value="ECO:0007669"/>
    <property type="project" value="TreeGrafter"/>
</dbReference>
<evidence type="ECO:0000259" key="9">
    <source>
        <dbReference type="PROSITE" id="PS51408"/>
    </source>
</evidence>
<dbReference type="GO" id="GO:0046872">
    <property type="term" value="F:metal ion binding"/>
    <property type="evidence" value="ECO:0007669"/>
    <property type="project" value="UniProtKB-KW"/>
</dbReference>
<feature type="binding site" evidence="5">
    <location>
        <position position="138"/>
    </location>
    <ligand>
        <name>hydrogencarbonate</name>
        <dbReference type="ChEBI" id="CHEBI:17544"/>
        <label>1</label>
    </ligand>
</feature>
<dbReference type="SMART" id="SM00094">
    <property type="entry name" value="TR_FER"/>
    <property type="match status" value="2"/>
</dbReference>
<feature type="binding site" evidence="5">
    <location>
        <position position="134"/>
    </location>
    <ligand>
        <name>hydrogencarbonate</name>
        <dbReference type="ChEBI" id="CHEBI:17544"/>
        <label>1</label>
    </ligand>
</feature>
<dbReference type="AlphaFoldDB" id="A0A2P2HVQ9"/>
<dbReference type="GO" id="GO:0055037">
    <property type="term" value="C:recycling endosome"/>
    <property type="evidence" value="ECO:0007669"/>
    <property type="project" value="TreeGrafter"/>
</dbReference>
<feature type="binding site" evidence="6">
    <location>
        <position position="452"/>
    </location>
    <ligand>
        <name>Fe(3+)</name>
        <dbReference type="ChEBI" id="CHEBI:29034"/>
        <label>1</label>
    </ligand>
</feature>
<dbReference type="GO" id="GO:0005615">
    <property type="term" value="C:extracellular space"/>
    <property type="evidence" value="ECO:0007669"/>
    <property type="project" value="InterPro"/>
</dbReference>
<feature type="binding site" evidence="5">
    <location>
        <position position="482"/>
    </location>
    <ligand>
        <name>hydrogencarbonate</name>
        <dbReference type="ChEBI" id="CHEBI:17544"/>
        <label>1</label>
    </ligand>
</feature>
<feature type="binding site" evidence="6">
    <location>
        <position position="222"/>
    </location>
    <ligand>
        <name>Fe(3+)</name>
        <dbReference type="ChEBI" id="CHEBI:29034"/>
        <label>1</label>
    </ligand>
</feature>
<feature type="domain" description="Transferrin-like" evidence="9">
    <location>
        <begin position="368"/>
        <end position="724"/>
    </location>
</feature>
<dbReference type="PANTHER" id="PTHR11485">
    <property type="entry name" value="TRANSFERRIN"/>
    <property type="match status" value="1"/>
</dbReference>
<keyword evidence="6" id="KW-0479">Metal-binding</keyword>
<feature type="binding site" evidence="6">
    <location>
        <position position="424"/>
    </location>
    <ligand>
        <name>Fe(3+)</name>
        <dbReference type="ChEBI" id="CHEBI:29034"/>
        <label>1</label>
    </ligand>
</feature>
<feature type="signal peptide" evidence="8">
    <location>
        <begin position="1"/>
        <end position="24"/>
    </location>
</feature>
<dbReference type="Gene3D" id="3.40.190.10">
    <property type="entry name" value="Periplasmic binding protein-like II"/>
    <property type="match status" value="4"/>
</dbReference>
<feature type="disulfide bond" evidence="7">
    <location>
        <begin position="622"/>
        <end position="636"/>
    </location>
</feature>
<dbReference type="PANTHER" id="PTHR11485:SF57">
    <property type="entry name" value="TRANSFERRIN"/>
    <property type="match status" value="1"/>
</dbReference>
<dbReference type="PRINTS" id="PR00422">
    <property type="entry name" value="TRANSFERRIN"/>
</dbReference>
<feature type="domain" description="Transferrin-like" evidence="9">
    <location>
        <begin position="25"/>
        <end position="363"/>
    </location>
</feature>
<dbReference type="InterPro" id="IPR001156">
    <property type="entry name" value="Transferrin-like_dom"/>
</dbReference>
<evidence type="ECO:0000256" key="2">
    <source>
        <dbReference type="ARBA" id="ARBA00022525"/>
    </source>
</evidence>
<sequence>MKLSFSLLLTLLLTVLAVINTVTAVTICVSGHNAETACRKMKALKSHTSLSCFVTQDRYDCLLRLASKDADVAVVGAEDVYLAKQILDGKISVIGQTRSLNRRTESMRYDAVAVVRRSTISSLQDLKGSKSCHTGYRRTAGWHIPIAHLLQKKLISLSCGAGLISAEQDLMAISNFFGLACVPGHWAPDNRTNTALKSKYPNLCAMCGSPSDCSDQDQHAGYFGALECLTESNGDVAWTKHDAAVHYFNRTDKHDIKDKFGLLCPDGSVRNIEQPCPWASRPWDAWLTRTGHDNLEKITKSLKMAMEAATIGNENVSTKVQDWATQVLGIHTPSTMVSFNPPTTPYKYLSTASYFVTIERMMCPEEPVRLCVTSEPALDKCRALSQILKSRRVQPMLSCVLIRSSEGGCPSALAAGKADITTLDGAEVYKAHIEHNLVPLVSERYGLQKSSYFAVAVVRADSGINSLEDLRGKKSCHTGIGRTAGWKIPIIALLEAGLLKKGSCNYAHEIGGLFSASCVPGAKNPMYDTEGNNPESLCQLCVGTLVDGVSGPAYSVSGAEGRCDRGPSESYSGYSGAFRCLVEGGGDVAFVKHTTVGENINSAAGNISWTKGLQPQDFRLLCRGSGSADVVDFATCHLARVPAHKVVMSNQLSFNRIEEARVLLLAASSYFPPGQNNFVMFGPYHQHNDLIFKDTATELVNLPDDVFHNSLDQAYYHMLTELETCTPDPNYNPKTNNYNQAAYDTAYVADGATTVAHDMSCLLVLGCASILLLLRSS</sequence>
<name>A0A2P2HVQ9_9CRUS</name>
<feature type="disulfide bond" evidence="7">
    <location>
        <begin position="132"/>
        <end position="228"/>
    </location>
</feature>
<feature type="binding site" evidence="5">
    <location>
        <position position="140"/>
    </location>
    <ligand>
        <name>hydrogencarbonate</name>
        <dbReference type="ChEBI" id="CHEBI:17544"/>
        <label>1</label>
    </ligand>
</feature>
<evidence type="ECO:0000256" key="5">
    <source>
        <dbReference type="PIRSR" id="PIRSR002549-2"/>
    </source>
</evidence>
<dbReference type="Pfam" id="PF00405">
    <property type="entry name" value="Transferrin"/>
    <property type="match status" value="2"/>
</dbReference>
<evidence type="ECO:0000256" key="7">
    <source>
        <dbReference type="PIRSR" id="PIRSR002549-4"/>
    </source>
</evidence>
<dbReference type="InterPro" id="IPR016357">
    <property type="entry name" value="Transferrin"/>
</dbReference>
<dbReference type="PROSITE" id="PS00205">
    <property type="entry name" value="TRANSFERRIN_LIKE_1"/>
    <property type="match status" value="1"/>
</dbReference>
<feature type="disulfide bond" evidence="7">
    <location>
        <begin position="38"/>
        <end position="52"/>
    </location>
</feature>
<feature type="binding site" evidence="6">
    <location>
        <position position="109"/>
    </location>
    <ligand>
        <name>Fe(3+)</name>
        <dbReference type="ChEBI" id="CHEBI:29034"/>
        <label>1</label>
    </ligand>
</feature>
<organism evidence="10">
    <name type="scientific">Hirondellea gigas</name>
    <dbReference type="NCBI Taxonomy" id="1518452"/>
    <lineage>
        <taxon>Eukaryota</taxon>
        <taxon>Metazoa</taxon>
        <taxon>Ecdysozoa</taxon>
        <taxon>Arthropoda</taxon>
        <taxon>Crustacea</taxon>
        <taxon>Multicrustacea</taxon>
        <taxon>Malacostraca</taxon>
        <taxon>Eumalacostraca</taxon>
        <taxon>Peracarida</taxon>
        <taxon>Amphipoda</taxon>
        <taxon>Amphilochidea</taxon>
        <taxon>Lysianassida</taxon>
        <taxon>Lysianassidira</taxon>
        <taxon>Lysianassoidea</taxon>
        <taxon>Lysianassidae</taxon>
        <taxon>Hirondellea</taxon>
    </lineage>
</organism>
<feature type="binding site" evidence="5">
    <location>
        <position position="141"/>
    </location>
    <ligand>
        <name>hydrogencarbonate</name>
        <dbReference type="ChEBI" id="CHEBI:17544"/>
        <label>1</label>
    </ligand>
</feature>
<dbReference type="CDD" id="cd13529">
    <property type="entry name" value="PBP2_transferrin"/>
    <property type="match status" value="2"/>
</dbReference>
<keyword evidence="2" id="KW-0964">Secreted</keyword>
<feature type="binding site" evidence="6">
    <location>
        <position position="644"/>
    </location>
    <ligand>
        <name>Fe(3+)</name>
        <dbReference type="ChEBI" id="CHEBI:29034"/>
        <label>1</label>
    </ligand>
</feature>
<dbReference type="GO" id="GO:0006826">
    <property type="term" value="P:iron ion transport"/>
    <property type="evidence" value="ECO:0007669"/>
    <property type="project" value="TreeGrafter"/>
</dbReference>